<feature type="transmembrane region" description="Helical" evidence="1">
    <location>
        <begin position="169"/>
        <end position="189"/>
    </location>
</feature>
<keyword evidence="1" id="KW-0812">Transmembrane</keyword>
<feature type="transmembrane region" description="Helical" evidence="1">
    <location>
        <begin position="109"/>
        <end position="127"/>
    </location>
</feature>
<keyword evidence="1" id="KW-1133">Transmembrane helix</keyword>
<gene>
    <name evidence="2" type="ORF">MAA8898_04893</name>
</gene>
<evidence type="ECO:0000313" key="2">
    <source>
        <dbReference type="EMBL" id="SMX50640.1"/>
    </source>
</evidence>
<dbReference type="RefSeq" id="WP_094023633.1">
    <property type="nucleotide sequence ID" value="NZ_FXYF01000025.1"/>
</dbReference>
<keyword evidence="1" id="KW-0472">Membrane</keyword>
<protein>
    <submittedName>
        <fullName evidence="2">NnrS protein</fullName>
    </submittedName>
</protein>
<dbReference type="Pfam" id="PF05940">
    <property type="entry name" value="NnrS"/>
    <property type="match status" value="1"/>
</dbReference>
<sequence length="408" mass="43912">MHLLPGLFTLSHSLWQAAHRPLFFCAALSALLAPVVWLLPDGWVTDTVHWHLHELVFGMGGAAVGGYLLTALPSWTGAGPVSPQCVRALTLLWVLARLAFLWFEILPFGLLLLLALGYFGFLALVVARQLIAARAWPRLWSVLGIAALMLGNSAVLADMRGLLDASTAPLGMVLLFATLISIIGGRSVPAFTRSWLQHTAGPQHMRDSRGLSALAITATVLGGGLAMGGQQAAAGACLLLAGILQCARMIGWHSRHTRHYPALFMLHLAWVWVPVGLILLGVAMLRPDVMPQTAALHALTMGAMGSMILAISGRAAMVRHDRKLIAGRGLAAAFALVWLAALPRVASPFTPEGVFDPITVSAAMWMLGWAVFLWAYCPALQGPVPWPVFSARVAGRDDPRRYQHPRVF</sequence>
<dbReference type="InterPro" id="IPR010266">
    <property type="entry name" value="NnrS"/>
</dbReference>
<evidence type="ECO:0000313" key="3">
    <source>
        <dbReference type="Proteomes" id="UP000207598"/>
    </source>
</evidence>
<feature type="transmembrane region" description="Helical" evidence="1">
    <location>
        <begin position="262"/>
        <end position="282"/>
    </location>
</feature>
<dbReference type="EMBL" id="FXYF01000025">
    <property type="protein sequence ID" value="SMX50640.1"/>
    <property type="molecule type" value="Genomic_DNA"/>
</dbReference>
<organism evidence="2 3">
    <name type="scientific">Maliponia aquimaris</name>
    <dbReference type="NCBI Taxonomy" id="1673631"/>
    <lineage>
        <taxon>Bacteria</taxon>
        <taxon>Pseudomonadati</taxon>
        <taxon>Pseudomonadota</taxon>
        <taxon>Alphaproteobacteria</taxon>
        <taxon>Rhodobacterales</taxon>
        <taxon>Paracoccaceae</taxon>
        <taxon>Maliponia</taxon>
    </lineage>
</organism>
<reference evidence="2 3" key="1">
    <citation type="submission" date="2017-05" db="EMBL/GenBank/DDBJ databases">
        <authorList>
            <person name="Song R."/>
            <person name="Chenine A.L."/>
            <person name="Ruprecht R.M."/>
        </authorList>
    </citation>
    <scope>NUCLEOTIDE SEQUENCE [LARGE SCALE GENOMIC DNA]</scope>
    <source>
        <strain evidence="2 3">CECT 8898</strain>
    </source>
</reference>
<proteinExistence type="predicted"/>
<feature type="transmembrane region" description="Helical" evidence="1">
    <location>
        <begin position="52"/>
        <end position="73"/>
    </location>
</feature>
<feature type="transmembrane region" description="Helical" evidence="1">
    <location>
        <begin position="325"/>
        <end position="346"/>
    </location>
</feature>
<name>A0A238L717_9RHOB</name>
<dbReference type="Proteomes" id="UP000207598">
    <property type="component" value="Unassembled WGS sequence"/>
</dbReference>
<dbReference type="AlphaFoldDB" id="A0A238L717"/>
<accession>A0A238L717</accession>
<feature type="transmembrane region" description="Helical" evidence="1">
    <location>
        <begin position="210"/>
        <end position="227"/>
    </location>
</feature>
<feature type="transmembrane region" description="Helical" evidence="1">
    <location>
        <begin position="358"/>
        <end position="377"/>
    </location>
</feature>
<feature type="transmembrane region" description="Helical" evidence="1">
    <location>
        <begin position="294"/>
        <end position="313"/>
    </location>
</feature>
<feature type="transmembrane region" description="Helical" evidence="1">
    <location>
        <begin position="139"/>
        <end position="157"/>
    </location>
</feature>
<feature type="transmembrane region" description="Helical" evidence="1">
    <location>
        <begin position="233"/>
        <end position="250"/>
    </location>
</feature>
<dbReference type="OrthoDB" id="5146486at2"/>
<keyword evidence="3" id="KW-1185">Reference proteome</keyword>
<evidence type="ECO:0000256" key="1">
    <source>
        <dbReference type="SAM" id="Phobius"/>
    </source>
</evidence>
<feature type="transmembrane region" description="Helical" evidence="1">
    <location>
        <begin position="21"/>
        <end position="40"/>
    </location>
</feature>